<keyword evidence="1" id="KW-0175">Coiled coil</keyword>
<sequence>MVSLGEVGQRLREVLLKAEQLINALRQAESLAKDACELLGPAGRGSRHEDDYSAVLRHWNDAHVGVGDLVTQAQQVSERLADHLRSLLGAGAGAGAEPVPPDLSWSAQQRATLPAYDGKTTGKYVDPDGYTDSVRSGYEPDGEHDEIAEFLFARGYPPGPAGARVTLGVHVEAKVAWRMRAGGVDRVELVINNPMCRGPYSCTKLLQEILLPGQTLVIHDPRATRVHRGKEAR</sequence>
<evidence type="ECO:0000313" key="2">
    <source>
        <dbReference type="EMBL" id="SDM80679.1"/>
    </source>
</evidence>
<dbReference type="InterPro" id="IPR032724">
    <property type="entry name" value="SCP1.201-like"/>
</dbReference>
<dbReference type="AlphaFoldDB" id="A0A1G9W8A3"/>
<accession>A0A1G9W8A3</accession>
<proteinExistence type="predicted"/>
<gene>
    <name evidence="2" type="ORF">SAMN04488074_12736</name>
</gene>
<dbReference type="Pfam" id="PF14428">
    <property type="entry name" value="DddA-like"/>
    <property type="match status" value="1"/>
</dbReference>
<evidence type="ECO:0000256" key="1">
    <source>
        <dbReference type="SAM" id="Coils"/>
    </source>
</evidence>
<reference evidence="3" key="1">
    <citation type="submission" date="2016-10" db="EMBL/GenBank/DDBJ databases">
        <authorList>
            <person name="Varghese N."/>
            <person name="Submissions S."/>
        </authorList>
    </citation>
    <scope>NUCLEOTIDE SEQUENCE [LARGE SCALE GENOMIC DNA]</scope>
    <source>
        <strain evidence="3">DSM 44796</strain>
    </source>
</reference>
<protein>
    <submittedName>
        <fullName evidence="2">SCP1.201-like deaminase</fullName>
    </submittedName>
</protein>
<evidence type="ECO:0000313" key="3">
    <source>
        <dbReference type="Proteomes" id="UP000199682"/>
    </source>
</evidence>
<organism evidence="2 3">
    <name type="scientific">Lentzea albidocapillata subsp. violacea</name>
    <dbReference type="NCBI Taxonomy" id="128104"/>
    <lineage>
        <taxon>Bacteria</taxon>
        <taxon>Bacillati</taxon>
        <taxon>Actinomycetota</taxon>
        <taxon>Actinomycetes</taxon>
        <taxon>Pseudonocardiales</taxon>
        <taxon>Pseudonocardiaceae</taxon>
        <taxon>Lentzea</taxon>
    </lineage>
</organism>
<dbReference type="EMBL" id="FNET01000027">
    <property type="protein sequence ID" value="SDM80679.1"/>
    <property type="molecule type" value="Genomic_DNA"/>
</dbReference>
<name>A0A1G9W8A3_9PSEU</name>
<dbReference type="Proteomes" id="UP000199682">
    <property type="component" value="Unassembled WGS sequence"/>
</dbReference>
<feature type="coiled-coil region" evidence="1">
    <location>
        <begin position="11"/>
        <end position="38"/>
    </location>
</feature>